<comment type="caution">
    <text evidence="10">The sequence shown here is derived from an EMBL/GenBank/DDBJ whole genome shotgun (WGS) entry which is preliminary data.</text>
</comment>
<dbReference type="InterPro" id="IPR000045">
    <property type="entry name" value="Prepilin_IV_endopep_pep"/>
</dbReference>
<evidence type="ECO:0000256" key="2">
    <source>
        <dbReference type="ARBA" id="ARBA00005801"/>
    </source>
</evidence>
<dbReference type="GO" id="GO:0006465">
    <property type="term" value="P:signal peptide processing"/>
    <property type="evidence" value="ECO:0007669"/>
    <property type="project" value="TreeGrafter"/>
</dbReference>
<reference evidence="10 11" key="1">
    <citation type="submission" date="2018-10" db="EMBL/GenBank/DDBJ databases">
        <title>Phylogenomics of Brevibacillus.</title>
        <authorList>
            <person name="Dunlap C."/>
        </authorList>
    </citation>
    <scope>NUCLEOTIDE SEQUENCE [LARGE SCALE GENOMIC DNA]</scope>
    <source>
        <strain evidence="10 11">DSM 100115</strain>
    </source>
</reference>
<gene>
    <name evidence="10" type="ORF">EDM57_01365</name>
</gene>
<dbReference type="AlphaFoldDB" id="A0A3M8BDH4"/>
<feature type="transmembrane region" description="Helical" evidence="7">
    <location>
        <begin position="75"/>
        <end position="95"/>
    </location>
</feature>
<keyword evidence="3" id="KW-1003">Cell membrane</keyword>
<dbReference type="EMBL" id="RHHS01000006">
    <property type="protein sequence ID" value="RNB61479.1"/>
    <property type="molecule type" value="Genomic_DNA"/>
</dbReference>
<keyword evidence="4 7" id="KW-0812">Transmembrane</keyword>
<feature type="transmembrane region" description="Helical" evidence="7">
    <location>
        <begin position="101"/>
        <end position="121"/>
    </location>
</feature>
<proteinExistence type="inferred from homology"/>
<dbReference type="InterPro" id="IPR010627">
    <property type="entry name" value="Prepilin_pept_A24_N"/>
</dbReference>
<feature type="transmembrane region" description="Helical" evidence="7">
    <location>
        <begin position="128"/>
        <end position="145"/>
    </location>
</feature>
<name>A0A3M8BDH4_9BACL</name>
<feature type="transmembrane region" description="Helical" evidence="7">
    <location>
        <begin position="182"/>
        <end position="212"/>
    </location>
</feature>
<dbReference type="InterPro" id="IPR050882">
    <property type="entry name" value="Prepilin_peptidase/N-MTase"/>
</dbReference>
<dbReference type="Gene3D" id="1.20.120.1220">
    <property type="match status" value="1"/>
</dbReference>
<evidence type="ECO:0000313" key="11">
    <source>
        <dbReference type="Proteomes" id="UP000268829"/>
    </source>
</evidence>
<comment type="subcellular location">
    <subcellularLocation>
        <location evidence="1">Cell membrane</location>
        <topology evidence="1">Multi-pass membrane protein</topology>
    </subcellularLocation>
</comment>
<accession>A0A3M8BDH4</accession>
<evidence type="ECO:0000256" key="6">
    <source>
        <dbReference type="ARBA" id="ARBA00023136"/>
    </source>
</evidence>
<feature type="transmembrane region" description="Helical" evidence="7">
    <location>
        <begin position="224"/>
        <end position="242"/>
    </location>
</feature>
<feature type="domain" description="Prepilin peptidase A24 N-terminal" evidence="9">
    <location>
        <begin position="13"/>
        <end position="94"/>
    </location>
</feature>
<organism evidence="10 11">
    <name type="scientific">Brevibacillus gelatini</name>
    <dbReference type="NCBI Taxonomy" id="1655277"/>
    <lineage>
        <taxon>Bacteria</taxon>
        <taxon>Bacillati</taxon>
        <taxon>Bacillota</taxon>
        <taxon>Bacilli</taxon>
        <taxon>Bacillales</taxon>
        <taxon>Paenibacillaceae</taxon>
        <taxon>Brevibacillus</taxon>
    </lineage>
</organism>
<dbReference type="GO" id="GO:0005886">
    <property type="term" value="C:plasma membrane"/>
    <property type="evidence" value="ECO:0007669"/>
    <property type="project" value="UniProtKB-SubCell"/>
</dbReference>
<dbReference type="OrthoDB" id="9789291at2"/>
<evidence type="ECO:0000313" key="10">
    <source>
        <dbReference type="EMBL" id="RNB61479.1"/>
    </source>
</evidence>
<feature type="transmembrane region" description="Helical" evidence="7">
    <location>
        <begin position="151"/>
        <end position="170"/>
    </location>
</feature>
<dbReference type="GO" id="GO:0004190">
    <property type="term" value="F:aspartic-type endopeptidase activity"/>
    <property type="evidence" value="ECO:0007669"/>
    <property type="project" value="InterPro"/>
</dbReference>
<evidence type="ECO:0000259" key="9">
    <source>
        <dbReference type="Pfam" id="PF06750"/>
    </source>
</evidence>
<dbReference type="Pfam" id="PF06750">
    <property type="entry name" value="A24_N_bact"/>
    <property type="match status" value="1"/>
</dbReference>
<evidence type="ECO:0000256" key="3">
    <source>
        <dbReference type="ARBA" id="ARBA00022475"/>
    </source>
</evidence>
<evidence type="ECO:0000256" key="4">
    <source>
        <dbReference type="ARBA" id="ARBA00022692"/>
    </source>
</evidence>
<keyword evidence="11" id="KW-1185">Reference proteome</keyword>
<comment type="similarity">
    <text evidence="2">Belongs to the peptidase A24 family.</text>
</comment>
<sequence>MLQLPLSIVFFFLGLLFGSFYIAVGLRVPKKESILPPPLHCPTCKQRLLPIELIPVVSYLLAKGRCKGCATAISPLYPVMEGLTGLGFVLVYLRYDLTWETLFGVLFVSLLAIITVADLAYRLIPNRVLLPFFLLFLVGRFFWPYGDASYAAHLIGMAAGFLLFFLLALITRGGVGGGDVKLFAVIGMFLSPPLLILTVFLSSAFGALYGLALLVSKRVTRKSMIPFGPFIALGAVTAYLYGSDINWYLAVY</sequence>
<feature type="transmembrane region" description="Helical" evidence="7">
    <location>
        <begin position="6"/>
        <end position="26"/>
    </location>
</feature>
<dbReference type="Proteomes" id="UP000268829">
    <property type="component" value="Unassembled WGS sequence"/>
</dbReference>
<dbReference type="PANTHER" id="PTHR30487">
    <property type="entry name" value="TYPE 4 PREPILIN-LIKE PROTEINS LEADER PEPTIDE-PROCESSING ENZYME"/>
    <property type="match status" value="1"/>
</dbReference>
<evidence type="ECO:0000256" key="7">
    <source>
        <dbReference type="SAM" id="Phobius"/>
    </source>
</evidence>
<evidence type="ECO:0000259" key="8">
    <source>
        <dbReference type="Pfam" id="PF01478"/>
    </source>
</evidence>
<feature type="domain" description="Prepilin type IV endopeptidase peptidase" evidence="8">
    <location>
        <begin position="106"/>
        <end position="211"/>
    </location>
</feature>
<dbReference type="PANTHER" id="PTHR30487:SF0">
    <property type="entry name" value="PREPILIN LEADER PEPTIDASE_N-METHYLTRANSFERASE-RELATED"/>
    <property type="match status" value="1"/>
</dbReference>
<dbReference type="Pfam" id="PF01478">
    <property type="entry name" value="Peptidase_A24"/>
    <property type="match status" value="1"/>
</dbReference>
<dbReference type="RefSeq" id="WP_122902986.1">
    <property type="nucleotide sequence ID" value="NZ_RHHS01000006.1"/>
</dbReference>
<protein>
    <submittedName>
        <fullName evidence="10">Prepilin peptidase</fullName>
    </submittedName>
</protein>
<evidence type="ECO:0000256" key="1">
    <source>
        <dbReference type="ARBA" id="ARBA00004651"/>
    </source>
</evidence>
<evidence type="ECO:0000256" key="5">
    <source>
        <dbReference type="ARBA" id="ARBA00022989"/>
    </source>
</evidence>
<keyword evidence="6 7" id="KW-0472">Membrane</keyword>
<keyword evidence="5 7" id="KW-1133">Transmembrane helix</keyword>